<keyword evidence="14" id="KW-1133">Transmembrane helix</keyword>
<evidence type="ECO:0000256" key="11">
    <source>
        <dbReference type="ARBA" id="ARBA00023033"/>
    </source>
</evidence>
<evidence type="ECO:0000256" key="8">
    <source>
        <dbReference type="ARBA" id="ARBA00022848"/>
    </source>
</evidence>
<name>A0A803T4X7_ANOCA</name>
<dbReference type="PRINTS" id="PR00464">
    <property type="entry name" value="EP450II"/>
</dbReference>
<reference evidence="15" key="1">
    <citation type="submission" date="2009-12" db="EMBL/GenBank/DDBJ databases">
        <title>The Genome Sequence of Anolis carolinensis (Green Anole Lizard).</title>
        <authorList>
            <consortium name="The Genome Sequencing Platform"/>
            <person name="Di Palma F."/>
            <person name="Alfoldi J."/>
            <person name="Heiman D."/>
            <person name="Young S."/>
            <person name="Grabherr M."/>
            <person name="Johnson J."/>
            <person name="Lander E.S."/>
            <person name="Lindblad-Toh K."/>
        </authorList>
    </citation>
    <scope>NUCLEOTIDE SEQUENCE [LARGE SCALE GENOMIC DNA]</scope>
    <source>
        <strain evidence="15">JBL SC #1</strain>
    </source>
</reference>
<evidence type="ECO:0000256" key="5">
    <source>
        <dbReference type="ARBA" id="ARBA00022617"/>
    </source>
</evidence>
<dbReference type="AlphaFoldDB" id="A0A803T4X7"/>
<reference evidence="15" key="2">
    <citation type="submission" date="2025-08" db="UniProtKB">
        <authorList>
            <consortium name="Ensembl"/>
        </authorList>
    </citation>
    <scope>IDENTIFICATION</scope>
</reference>
<sequence length="446" mass="50474">FNVSYNTCIILLYLLYGIWPYGVFKKLGVPGPTPLPFIGTALAYRNGILQFDKACFKKYGKVWGFYDGRTPVLAVTDPAVIKAVLVKECYTVFTNRRKFGPTGKLEKAVSLAEDDTWKRIRTVLSPTFTSGKLKEMLPIIQHYAEILIKNFSEKADKGETVDIKDVLGPYSMDVVASSSFGVNINSMNNPQDPFVKQAKKLVKFNFFSPLFVLMYMVPWLTPVLNKMNITLFSAEAVDFFAKAIGKIKEQRKQEMDKGRVDFLALMIESQKAEAKTQINGMNQTYKALTDEEILANAVIFIFAGYEATSNILCYMLYELAIHPDVQQKLQDEIDAALPNKAPLVYETVMQMEYLDMTVSELLRMYPLGGRIDRTCKKDVEINGITIPKGVSVMIPAHVLHFDPDLWEQPEEFRPERYGAGVLRLSALVSTLLSSHLQSFLLGRQWE</sequence>
<keyword evidence="10 13" id="KW-0408">Iron</keyword>
<dbReference type="PANTHER" id="PTHR24302">
    <property type="entry name" value="CYTOCHROME P450 FAMILY 3"/>
    <property type="match status" value="1"/>
</dbReference>
<comment type="subcellular location">
    <subcellularLocation>
        <location evidence="3 13">Endoplasmic reticulum membrane</location>
        <topology evidence="3">Peripheral membrane protein</topology>
    </subcellularLocation>
    <subcellularLocation>
        <location evidence="2 13">Microsome membrane</location>
        <topology evidence="2">Peripheral membrane protein</topology>
    </subcellularLocation>
</comment>
<evidence type="ECO:0000256" key="10">
    <source>
        <dbReference type="ARBA" id="ARBA00023004"/>
    </source>
</evidence>
<evidence type="ECO:0000313" key="15">
    <source>
        <dbReference type="Ensembl" id="ENSACAP00000030267.1"/>
    </source>
</evidence>
<dbReference type="GO" id="GO:0070989">
    <property type="term" value="P:oxidative demethylation"/>
    <property type="evidence" value="ECO:0000318"/>
    <property type="project" value="GO_Central"/>
</dbReference>
<comment type="function">
    <text evidence="13">Cytochromes P450 are a group of heme-thiolate monooxygenases. In liver microsomes, this enzyme is involved in an NADPH-dependent electron transport pathway. It oxidizes a variety of structurally unrelated compounds, including steroids, fatty acids, and xenobiotics.</text>
</comment>
<dbReference type="Ensembl" id="ENSACAT00000044832.1">
    <property type="protein sequence ID" value="ENSACAP00000030267.1"/>
    <property type="gene ID" value="ENSACAG00000000874.4"/>
</dbReference>
<keyword evidence="14" id="KW-0812">Transmembrane</keyword>
<dbReference type="InterPro" id="IPR008072">
    <property type="entry name" value="Cyt_P450_E_CYP3A"/>
</dbReference>
<dbReference type="InterPro" id="IPR050705">
    <property type="entry name" value="Cytochrome_P450_3A"/>
</dbReference>
<comment type="catalytic activity">
    <reaction evidence="13">
        <text>an organic molecule + reduced [NADPH--hemoprotein reductase] + O2 = an alcohol + oxidized [NADPH--hemoprotein reductase] + H2O + H(+)</text>
        <dbReference type="Rhea" id="RHEA:17149"/>
        <dbReference type="Rhea" id="RHEA-COMP:11964"/>
        <dbReference type="Rhea" id="RHEA-COMP:11965"/>
        <dbReference type="ChEBI" id="CHEBI:15377"/>
        <dbReference type="ChEBI" id="CHEBI:15378"/>
        <dbReference type="ChEBI" id="CHEBI:15379"/>
        <dbReference type="ChEBI" id="CHEBI:30879"/>
        <dbReference type="ChEBI" id="CHEBI:57618"/>
        <dbReference type="ChEBI" id="CHEBI:58210"/>
        <dbReference type="ChEBI" id="CHEBI:142491"/>
        <dbReference type="EC" id="1.14.14.1"/>
    </reaction>
</comment>
<evidence type="ECO:0000256" key="4">
    <source>
        <dbReference type="ARBA" id="ARBA00010617"/>
    </source>
</evidence>
<evidence type="ECO:0000256" key="12">
    <source>
        <dbReference type="ARBA" id="ARBA00023136"/>
    </source>
</evidence>
<dbReference type="GO" id="GO:0050649">
    <property type="term" value="F:testosterone 6-beta-hydroxylase activity"/>
    <property type="evidence" value="ECO:0000318"/>
    <property type="project" value="GO_Central"/>
</dbReference>
<dbReference type="Proteomes" id="UP000001646">
    <property type="component" value="Unplaced"/>
</dbReference>
<protein>
    <recommendedName>
        <fullName evidence="13">Cytochrome P450 3A</fullName>
        <ecNumber evidence="13">1.14.14.-</ecNumber>
    </recommendedName>
</protein>
<evidence type="ECO:0000256" key="14">
    <source>
        <dbReference type="SAM" id="Phobius"/>
    </source>
</evidence>
<dbReference type="GO" id="GO:0016712">
    <property type="term" value="F:oxidoreductase activity, acting on paired donors, with incorporation or reduction of molecular oxygen, reduced flavin or flavoprotein as one donor, and incorporation of one atom of oxygen"/>
    <property type="evidence" value="ECO:0007669"/>
    <property type="project" value="UniProtKB-EC"/>
</dbReference>
<keyword evidence="7 13" id="KW-0256">Endoplasmic reticulum</keyword>
<dbReference type="PANTHER" id="PTHR24302:SF38">
    <property type="entry name" value="CYTOCHROME P450 3A5"/>
    <property type="match status" value="1"/>
</dbReference>
<comment type="similarity">
    <text evidence="4 13">Belongs to the cytochrome P450 family.</text>
</comment>
<feature type="transmembrane region" description="Helical" evidence="14">
    <location>
        <begin position="204"/>
        <end position="221"/>
    </location>
</feature>
<dbReference type="GO" id="GO:0005789">
    <property type="term" value="C:endoplasmic reticulum membrane"/>
    <property type="evidence" value="ECO:0007669"/>
    <property type="project" value="UniProtKB-SubCell"/>
</dbReference>
<dbReference type="FunFam" id="1.10.630.10:FF:000003">
    <property type="entry name" value="cytochrome P450 3A12-like isoform X2"/>
    <property type="match status" value="1"/>
</dbReference>
<keyword evidence="16" id="KW-1185">Reference proteome</keyword>
<dbReference type="InterPro" id="IPR002402">
    <property type="entry name" value="Cyt_P450_E_grp-II"/>
</dbReference>
<evidence type="ECO:0000313" key="16">
    <source>
        <dbReference type="Proteomes" id="UP000001646"/>
    </source>
</evidence>
<evidence type="ECO:0000256" key="2">
    <source>
        <dbReference type="ARBA" id="ARBA00004174"/>
    </source>
</evidence>
<evidence type="ECO:0000256" key="9">
    <source>
        <dbReference type="ARBA" id="ARBA00023002"/>
    </source>
</evidence>
<dbReference type="EC" id="1.14.14.-" evidence="13"/>
<accession>A0A803T4X7</accession>
<proteinExistence type="inferred from homology"/>
<dbReference type="PRINTS" id="PR01689">
    <property type="entry name" value="EP450IICYP3A"/>
</dbReference>
<organism evidence="15 16">
    <name type="scientific">Anolis carolinensis</name>
    <name type="common">Green anole</name>
    <name type="synonym">American chameleon</name>
    <dbReference type="NCBI Taxonomy" id="28377"/>
    <lineage>
        <taxon>Eukaryota</taxon>
        <taxon>Metazoa</taxon>
        <taxon>Chordata</taxon>
        <taxon>Craniata</taxon>
        <taxon>Vertebrata</taxon>
        <taxon>Euteleostomi</taxon>
        <taxon>Lepidosauria</taxon>
        <taxon>Squamata</taxon>
        <taxon>Bifurcata</taxon>
        <taxon>Unidentata</taxon>
        <taxon>Episquamata</taxon>
        <taxon>Toxicofera</taxon>
        <taxon>Iguania</taxon>
        <taxon>Dactyloidae</taxon>
        <taxon>Anolis</taxon>
    </lineage>
</organism>
<dbReference type="SUPFAM" id="SSF48264">
    <property type="entry name" value="Cytochrome P450"/>
    <property type="match status" value="1"/>
</dbReference>
<dbReference type="InParanoid" id="A0A803T4X7"/>
<evidence type="ECO:0000256" key="3">
    <source>
        <dbReference type="ARBA" id="ARBA00004406"/>
    </source>
</evidence>
<evidence type="ECO:0000256" key="13">
    <source>
        <dbReference type="RuleBase" id="RU368049"/>
    </source>
</evidence>
<dbReference type="GO" id="GO:0020037">
    <property type="term" value="F:heme binding"/>
    <property type="evidence" value="ECO:0007669"/>
    <property type="project" value="UniProtKB-UniRule"/>
</dbReference>
<evidence type="ECO:0000256" key="7">
    <source>
        <dbReference type="ARBA" id="ARBA00022824"/>
    </source>
</evidence>
<keyword evidence="11 13" id="KW-0503">Monooxygenase</keyword>
<dbReference type="GeneTree" id="ENSGT00950000182958"/>
<keyword evidence="12 14" id="KW-0472">Membrane</keyword>
<keyword evidence="6 13" id="KW-0479">Metal-binding</keyword>
<evidence type="ECO:0000256" key="1">
    <source>
        <dbReference type="ARBA" id="ARBA00001971"/>
    </source>
</evidence>
<keyword evidence="8 13" id="KW-0492">Microsome</keyword>
<keyword evidence="9 13" id="KW-0560">Oxidoreductase</keyword>
<comment type="cofactor">
    <cofactor evidence="1 13">
        <name>heme</name>
        <dbReference type="ChEBI" id="CHEBI:30413"/>
    </cofactor>
</comment>
<keyword evidence="5 13" id="KW-0349">Heme</keyword>
<dbReference type="GO" id="GO:0008202">
    <property type="term" value="P:steroid metabolic process"/>
    <property type="evidence" value="ECO:0000318"/>
    <property type="project" value="GO_Central"/>
</dbReference>
<dbReference type="InterPro" id="IPR001128">
    <property type="entry name" value="Cyt_P450"/>
</dbReference>
<evidence type="ECO:0000256" key="6">
    <source>
        <dbReference type="ARBA" id="ARBA00022723"/>
    </source>
</evidence>
<dbReference type="Bgee" id="ENSACAG00000000874">
    <property type="expression patterns" value="Expressed in kidney and 2 other cell types or tissues"/>
</dbReference>
<dbReference type="Pfam" id="PF00067">
    <property type="entry name" value="p450"/>
    <property type="match status" value="1"/>
</dbReference>
<dbReference type="GO" id="GO:0005506">
    <property type="term" value="F:iron ion binding"/>
    <property type="evidence" value="ECO:0007669"/>
    <property type="project" value="UniProtKB-UniRule"/>
</dbReference>
<dbReference type="Gene3D" id="1.10.630.10">
    <property type="entry name" value="Cytochrome P450"/>
    <property type="match status" value="1"/>
</dbReference>
<dbReference type="InterPro" id="IPR036396">
    <property type="entry name" value="Cyt_P450_sf"/>
</dbReference>
<reference evidence="15" key="3">
    <citation type="submission" date="2025-09" db="UniProtKB">
        <authorList>
            <consortium name="Ensembl"/>
        </authorList>
    </citation>
    <scope>IDENTIFICATION</scope>
</reference>